<feature type="region of interest" description="Disordered" evidence="1">
    <location>
        <begin position="115"/>
        <end position="137"/>
    </location>
</feature>
<feature type="region of interest" description="Disordered" evidence="1">
    <location>
        <begin position="41"/>
        <end position="64"/>
    </location>
</feature>
<feature type="compositionally biased region" description="Acidic residues" evidence="1">
    <location>
        <begin position="52"/>
        <end position="64"/>
    </location>
</feature>
<accession>A0ABQ7KB81</accession>
<feature type="compositionally biased region" description="Acidic residues" evidence="1">
    <location>
        <begin position="122"/>
        <end position="137"/>
    </location>
</feature>
<reference evidence="2 3" key="1">
    <citation type="journal article" date="2020" name="Fungal Divers.">
        <title>Resolving the Mortierellaceae phylogeny through synthesis of multi-gene phylogenetics and phylogenomics.</title>
        <authorList>
            <person name="Vandepol N."/>
            <person name="Liber J."/>
            <person name="Desiro A."/>
            <person name="Na H."/>
            <person name="Kennedy M."/>
            <person name="Barry K."/>
            <person name="Grigoriev I.V."/>
            <person name="Miller A.N."/>
            <person name="O'Donnell K."/>
            <person name="Stajich J.E."/>
            <person name="Bonito G."/>
        </authorList>
    </citation>
    <scope>NUCLEOTIDE SEQUENCE [LARGE SCALE GENOMIC DNA]</scope>
    <source>
        <strain evidence="2 3">AD045</strain>
    </source>
</reference>
<organism evidence="2 3">
    <name type="scientific">Linnemannia gamsii</name>
    <dbReference type="NCBI Taxonomy" id="64522"/>
    <lineage>
        <taxon>Eukaryota</taxon>
        <taxon>Fungi</taxon>
        <taxon>Fungi incertae sedis</taxon>
        <taxon>Mucoromycota</taxon>
        <taxon>Mortierellomycotina</taxon>
        <taxon>Mortierellomycetes</taxon>
        <taxon>Mortierellales</taxon>
        <taxon>Mortierellaceae</taxon>
        <taxon>Linnemannia</taxon>
    </lineage>
</organism>
<dbReference type="EMBL" id="JAAAIM010000081">
    <property type="protein sequence ID" value="KAG0295540.1"/>
    <property type="molecule type" value="Genomic_DNA"/>
</dbReference>
<dbReference type="Proteomes" id="UP001194696">
    <property type="component" value="Unassembled WGS sequence"/>
</dbReference>
<gene>
    <name evidence="2" type="ORF">BGZ96_011490</name>
</gene>
<proteinExistence type="predicted"/>
<evidence type="ECO:0000256" key="1">
    <source>
        <dbReference type="SAM" id="MobiDB-lite"/>
    </source>
</evidence>
<protein>
    <submittedName>
        <fullName evidence="2">Uncharacterized protein</fullName>
    </submittedName>
</protein>
<feature type="compositionally biased region" description="Basic and acidic residues" evidence="1">
    <location>
        <begin position="167"/>
        <end position="179"/>
    </location>
</feature>
<evidence type="ECO:0000313" key="3">
    <source>
        <dbReference type="Proteomes" id="UP001194696"/>
    </source>
</evidence>
<keyword evidence="3" id="KW-1185">Reference proteome</keyword>
<sequence>MTTSSSSISSSAVWPEYTYSTELRRSSDNSSSSKYFKWVRPIARPGRHSSPDDESDIDEDGTDDSFLEVEYPVTTTMTYSAPEHISPFVGSGSYMPEQHQDLQSPKAKYFKWARPGRRCGDDSDDDDDDENTDMECTDDDETVMFSGEDEYFSDASSHTSVYYTRTRADSFDGNSDDHSMSVMGPGRL</sequence>
<comment type="caution">
    <text evidence="2">The sequence shown here is derived from an EMBL/GenBank/DDBJ whole genome shotgun (WGS) entry which is preliminary data.</text>
</comment>
<name>A0ABQ7KB81_9FUNG</name>
<feature type="region of interest" description="Disordered" evidence="1">
    <location>
        <begin position="167"/>
        <end position="188"/>
    </location>
</feature>
<evidence type="ECO:0000313" key="2">
    <source>
        <dbReference type="EMBL" id="KAG0295540.1"/>
    </source>
</evidence>